<evidence type="ECO:0000313" key="2">
    <source>
        <dbReference type="EMBL" id="KAJ8387787.1"/>
    </source>
</evidence>
<feature type="compositionally biased region" description="Polar residues" evidence="1">
    <location>
        <begin position="188"/>
        <end position="201"/>
    </location>
</feature>
<dbReference type="EMBL" id="JAINUG010000206">
    <property type="protein sequence ID" value="KAJ8387787.1"/>
    <property type="molecule type" value="Genomic_DNA"/>
</dbReference>
<dbReference type="Proteomes" id="UP001221898">
    <property type="component" value="Unassembled WGS sequence"/>
</dbReference>
<evidence type="ECO:0000313" key="3">
    <source>
        <dbReference type="Proteomes" id="UP001221898"/>
    </source>
</evidence>
<name>A0AAD7RPK6_9TELE</name>
<protein>
    <submittedName>
        <fullName evidence="2">Uncharacterized protein</fullName>
    </submittedName>
</protein>
<evidence type="ECO:0000256" key="1">
    <source>
        <dbReference type="SAM" id="MobiDB-lite"/>
    </source>
</evidence>
<feature type="region of interest" description="Disordered" evidence="1">
    <location>
        <begin position="1"/>
        <end position="24"/>
    </location>
</feature>
<feature type="region of interest" description="Disordered" evidence="1">
    <location>
        <begin position="155"/>
        <end position="174"/>
    </location>
</feature>
<comment type="caution">
    <text evidence="2">The sequence shown here is derived from an EMBL/GenBank/DDBJ whole genome shotgun (WGS) entry which is preliminary data.</text>
</comment>
<reference evidence="2" key="1">
    <citation type="journal article" date="2023" name="Science">
        <title>Genome structures resolve the early diversification of teleost fishes.</title>
        <authorList>
            <person name="Parey E."/>
            <person name="Louis A."/>
            <person name="Montfort J."/>
            <person name="Bouchez O."/>
            <person name="Roques C."/>
            <person name="Iampietro C."/>
            <person name="Lluch J."/>
            <person name="Castinel A."/>
            <person name="Donnadieu C."/>
            <person name="Desvignes T."/>
            <person name="Floi Bucao C."/>
            <person name="Jouanno E."/>
            <person name="Wen M."/>
            <person name="Mejri S."/>
            <person name="Dirks R."/>
            <person name="Jansen H."/>
            <person name="Henkel C."/>
            <person name="Chen W.J."/>
            <person name="Zahm M."/>
            <person name="Cabau C."/>
            <person name="Klopp C."/>
            <person name="Thompson A.W."/>
            <person name="Robinson-Rechavi M."/>
            <person name="Braasch I."/>
            <person name="Lecointre G."/>
            <person name="Bobe J."/>
            <person name="Postlethwait J.H."/>
            <person name="Berthelot C."/>
            <person name="Roest Crollius H."/>
            <person name="Guiguen Y."/>
        </authorList>
    </citation>
    <scope>NUCLEOTIDE SEQUENCE</scope>
    <source>
        <strain evidence="2">NC1722</strain>
    </source>
</reference>
<feature type="compositionally biased region" description="Basic and acidic residues" evidence="1">
    <location>
        <begin position="10"/>
        <end position="22"/>
    </location>
</feature>
<organism evidence="2 3">
    <name type="scientific">Aldrovandia affinis</name>
    <dbReference type="NCBI Taxonomy" id="143900"/>
    <lineage>
        <taxon>Eukaryota</taxon>
        <taxon>Metazoa</taxon>
        <taxon>Chordata</taxon>
        <taxon>Craniata</taxon>
        <taxon>Vertebrata</taxon>
        <taxon>Euteleostomi</taxon>
        <taxon>Actinopterygii</taxon>
        <taxon>Neopterygii</taxon>
        <taxon>Teleostei</taxon>
        <taxon>Notacanthiformes</taxon>
        <taxon>Halosauridae</taxon>
        <taxon>Aldrovandia</taxon>
    </lineage>
</organism>
<feature type="region of interest" description="Disordered" evidence="1">
    <location>
        <begin position="181"/>
        <end position="201"/>
    </location>
</feature>
<proteinExistence type="predicted"/>
<sequence length="201" mass="21624">MDDNQNTTTDCKKRTVEKEGERAGTFLHNSRVRTKSIETDWSACGEQTGALEEGAGGAMGSHGGRIKGVTRQRQDAVTQRELLSHDCVTELVSAPARARRRGRSPGVSTSSALINPAGRGPRVTGMQSSAAQGWDWRGRARNQICPRHFTSPLSLSPPFRHSNQRSRLALNGPTRRAAVVRGAGGGQESPSVVTEMNYSSA</sequence>
<dbReference type="AlphaFoldDB" id="A0AAD7RPK6"/>
<feature type="region of interest" description="Disordered" evidence="1">
    <location>
        <begin position="95"/>
        <end position="126"/>
    </location>
</feature>
<accession>A0AAD7RPK6</accession>
<gene>
    <name evidence="2" type="ORF">AAFF_G00150880</name>
</gene>
<keyword evidence="3" id="KW-1185">Reference proteome</keyword>